<keyword evidence="3 4" id="KW-0539">Nucleus</keyword>
<dbReference type="GO" id="GO:0003712">
    <property type="term" value="F:transcription coregulator activity"/>
    <property type="evidence" value="ECO:0007669"/>
    <property type="project" value="InterPro"/>
</dbReference>
<feature type="region of interest" description="Disordered" evidence="5">
    <location>
        <begin position="1"/>
        <end position="20"/>
    </location>
</feature>
<comment type="function">
    <text evidence="4">Component of the Mediator complex, a coactivator involved in the regulated transcription of nearly all RNA polymerase II-dependent genes. Mediator functions as a bridge to convey information from gene-specific regulatory proteins to the basal RNA polymerase II transcription machinery. Mediator is recruited to promoters by direct interactions with regulatory proteins and serves as a scaffold for the assembly of a functional pre-initiation complex with RNA polymerase II and the general transcription factors.</text>
</comment>
<proteinExistence type="inferred from homology"/>
<dbReference type="AlphaFoldDB" id="A0A168ATV9"/>
<evidence type="ECO:0000313" key="6">
    <source>
        <dbReference type="EMBL" id="OAA69183.1"/>
    </source>
</evidence>
<dbReference type="STRING" id="1081108.A0A168ATV9"/>
<evidence type="ECO:0000256" key="2">
    <source>
        <dbReference type="ARBA" id="ARBA00008186"/>
    </source>
</evidence>
<evidence type="ECO:0000256" key="3">
    <source>
        <dbReference type="ARBA" id="ARBA00023242"/>
    </source>
</evidence>
<dbReference type="EMBL" id="AZHF01000011">
    <property type="protein sequence ID" value="OAA69183.1"/>
    <property type="molecule type" value="Genomic_DNA"/>
</dbReference>
<comment type="subcellular location">
    <subcellularLocation>
        <location evidence="1 4">Nucleus</location>
    </subcellularLocation>
</comment>
<evidence type="ECO:0000313" key="7">
    <source>
        <dbReference type="Proteomes" id="UP000076881"/>
    </source>
</evidence>
<comment type="subunit">
    <text evidence="4">Component of the Mediator complex.</text>
</comment>
<accession>A0A168ATV9</accession>
<dbReference type="OrthoDB" id="5418434at2759"/>
<evidence type="ECO:0000256" key="4">
    <source>
        <dbReference type="RuleBase" id="RU364147"/>
    </source>
</evidence>
<keyword evidence="7" id="KW-1185">Reference proteome</keyword>
<gene>
    <name evidence="4" type="primary">MED11</name>
    <name evidence="6" type="ORF">LEL_10059</name>
</gene>
<dbReference type="GO" id="GO:0006357">
    <property type="term" value="P:regulation of transcription by RNA polymerase II"/>
    <property type="evidence" value="ECO:0007669"/>
    <property type="project" value="InterPro"/>
</dbReference>
<name>A0A168ATV9_CORDF</name>
<keyword evidence="4" id="KW-0804">Transcription</keyword>
<dbReference type="Pfam" id="PF10280">
    <property type="entry name" value="Med11"/>
    <property type="match status" value="1"/>
</dbReference>
<dbReference type="Gene3D" id="1.10.287.3490">
    <property type="match status" value="1"/>
</dbReference>
<sequence>MTSPSDVAMEDGPSSGVHEPFTIEENISQLNAVDKSAVELMSHAATALSSLTTPSSAGSPEDMNRPDVEVDAPAATAAFTRSTDAFLTALHDIDVRMKRQIMALEEAGIVNLNNASRADPNASIKASLRPNGLGAVGNLDVGWLNSRSTKVERDMEAELWDKAKKLLESQGDNLESQGDKK</sequence>
<keyword evidence="4" id="KW-0010">Activator</keyword>
<dbReference type="InterPro" id="IPR019404">
    <property type="entry name" value="Mediator_Med11"/>
</dbReference>
<dbReference type="Proteomes" id="UP000076881">
    <property type="component" value="Unassembled WGS sequence"/>
</dbReference>
<comment type="similarity">
    <text evidence="2 4">Belongs to the Mediator complex subunit 11 family.</text>
</comment>
<evidence type="ECO:0000256" key="1">
    <source>
        <dbReference type="ARBA" id="ARBA00004123"/>
    </source>
</evidence>
<comment type="caution">
    <text evidence="6">The sequence shown here is derived from an EMBL/GenBank/DDBJ whole genome shotgun (WGS) entry which is preliminary data.</text>
</comment>
<organism evidence="6 7">
    <name type="scientific">Akanthomyces lecanii RCEF 1005</name>
    <dbReference type="NCBI Taxonomy" id="1081108"/>
    <lineage>
        <taxon>Eukaryota</taxon>
        <taxon>Fungi</taxon>
        <taxon>Dikarya</taxon>
        <taxon>Ascomycota</taxon>
        <taxon>Pezizomycotina</taxon>
        <taxon>Sordariomycetes</taxon>
        <taxon>Hypocreomycetidae</taxon>
        <taxon>Hypocreales</taxon>
        <taxon>Cordycipitaceae</taxon>
        <taxon>Akanthomyces</taxon>
        <taxon>Cordyceps confragosa</taxon>
    </lineage>
</organism>
<protein>
    <recommendedName>
        <fullName evidence="4">Mediator of RNA polymerase II transcription subunit 11</fullName>
    </recommendedName>
    <alternativeName>
        <fullName evidence="4">Mediator complex subunit 11</fullName>
    </alternativeName>
</protein>
<evidence type="ECO:0000256" key="5">
    <source>
        <dbReference type="SAM" id="MobiDB-lite"/>
    </source>
</evidence>
<reference evidence="6 7" key="1">
    <citation type="journal article" date="2016" name="Genome Biol. Evol.">
        <title>Divergent and convergent evolution of fungal pathogenicity.</title>
        <authorList>
            <person name="Shang Y."/>
            <person name="Xiao G."/>
            <person name="Zheng P."/>
            <person name="Cen K."/>
            <person name="Zhan S."/>
            <person name="Wang C."/>
        </authorList>
    </citation>
    <scope>NUCLEOTIDE SEQUENCE [LARGE SCALE GENOMIC DNA]</scope>
    <source>
        <strain evidence="6 7">RCEF 1005</strain>
    </source>
</reference>
<keyword evidence="4" id="KW-0805">Transcription regulation</keyword>
<dbReference type="GO" id="GO:0016592">
    <property type="term" value="C:mediator complex"/>
    <property type="evidence" value="ECO:0007669"/>
    <property type="project" value="InterPro"/>
</dbReference>